<feature type="transmembrane region" description="Helical" evidence="1">
    <location>
        <begin position="171"/>
        <end position="188"/>
    </location>
</feature>
<evidence type="ECO:0000256" key="1">
    <source>
        <dbReference type="SAM" id="Phobius"/>
    </source>
</evidence>
<keyword evidence="3" id="KW-1185">Reference proteome</keyword>
<comment type="caution">
    <text evidence="2">The sequence shown here is derived from an EMBL/GenBank/DDBJ whole genome shotgun (WGS) entry which is preliminary data.</text>
</comment>
<reference evidence="2 3" key="1">
    <citation type="submission" date="2013-02" db="EMBL/GenBank/DDBJ databases">
        <title>The Genome Sequence of Lactobacillus catenaformis F0143.</title>
        <authorList>
            <consortium name="The Broad Institute Genome Sequencing Platform"/>
            <person name="Earl A."/>
            <person name="Ward D."/>
            <person name="Feldgarden M."/>
            <person name="Gevers D."/>
            <person name="Izard J."/>
            <person name="Blanton J.M."/>
            <person name="Mathney J."/>
            <person name="Dewhirst F.E."/>
            <person name="Young S.K."/>
            <person name="Zeng Q."/>
            <person name="Gargeya S."/>
            <person name="Fitzgerald M."/>
            <person name="Haas B."/>
            <person name="Abouelleil A."/>
            <person name="Alvarado L."/>
            <person name="Arachchi H.M."/>
            <person name="Berlin A."/>
            <person name="Chapman S.B."/>
            <person name="Gearin G."/>
            <person name="Goldberg J."/>
            <person name="Griggs A."/>
            <person name="Gujja S."/>
            <person name="Hansen M."/>
            <person name="Heiman D."/>
            <person name="Howarth C."/>
            <person name="Larimer J."/>
            <person name="Lui A."/>
            <person name="MacDonald P.J.P."/>
            <person name="McCowen C."/>
            <person name="Montmayeur A."/>
            <person name="Murphy C."/>
            <person name="Neiman D."/>
            <person name="Pearson M."/>
            <person name="Priest M."/>
            <person name="Roberts A."/>
            <person name="Saif S."/>
            <person name="Shea T."/>
            <person name="Sisk P."/>
            <person name="Stolte C."/>
            <person name="Sykes S."/>
            <person name="Wortman J."/>
            <person name="Nusbaum C."/>
            <person name="Birren B."/>
        </authorList>
    </citation>
    <scope>NUCLEOTIDE SEQUENCE [LARGE SCALE GENOMIC DNA]</scope>
    <source>
        <strain evidence="2 3">OT 569</strain>
    </source>
</reference>
<keyword evidence="1" id="KW-0812">Transmembrane</keyword>
<dbReference type="OrthoDB" id="1653241at2"/>
<evidence type="ECO:0000313" key="3">
    <source>
        <dbReference type="Proteomes" id="UP000011758"/>
    </source>
</evidence>
<feature type="transmembrane region" description="Helical" evidence="1">
    <location>
        <begin position="147"/>
        <end position="165"/>
    </location>
</feature>
<dbReference type="RefSeq" id="WP_004802866.1">
    <property type="nucleotide sequence ID" value="NZ_KB446648.1"/>
</dbReference>
<gene>
    <name evidence="2" type="ORF">HMPREF9943_01080</name>
</gene>
<organism evidence="2 3">
    <name type="scientific">Eggerthia catenaformis OT 569 = DSM 20559</name>
    <dbReference type="NCBI Taxonomy" id="999415"/>
    <lineage>
        <taxon>Bacteria</taxon>
        <taxon>Bacillati</taxon>
        <taxon>Bacillota</taxon>
        <taxon>Erysipelotrichia</taxon>
        <taxon>Erysipelotrichales</taxon>
        <taxon>Coprobacillaceae</taxon>
        <taxon>Eggerthia</taxon>
    </lineage>
</organism>
<evidence type="ECO:0000313" key="2">
    <source>
        <dbReference type="EMBL" id="EMD16526.1"/>
    </source>
</evidence>
<accession>M2Q2R5</accession>
<dbReference type="BioCyc" id="ECAT999415-HMP:GTTI-1106-MONOMER"/>
<keyword evidence="1" id="KW-1133">Transmembrane helix</keyword>
<dbReference type="Proteomes" id="UP000011758">
    <property type="component" value="Unassembled WGS sequence"/>
</dbReference>
<dbReference type="EMBL" id="AGEJ01000018">
    <property type="protein sequence ID" value="EMD16526.1"/>
    <property type="molecule type" value="Genomic_DNA"/>
</dbReference>
<sequence length="289" mass="33932">MKKKDLTQIFKKTDKKNYYYYDRDYPVIACLYRRKLALMLSITINQQVKDYLDKLYITSPFVTRTYTDHNECGIILNYRKMTSDVLKKLIEDLQLFLKQENIKNVCHISGNIGDVKVALMDDQIEIVSLETFNDQKDCPVTHKSHHLALFGSILFCILPLLIWIFLHDFGLIITLDGFLFGIMSYYGYKKFSPYINYLSVLFITMVSVMMLIIAQIFVIPLEIMDVFSYSMKINITYFQAFSILPEMITDFELIKTMSVYLGISIVFILISLIILLKRSDKLDNQYKLY</sequence>
<dbReference type="STRING" id="999415.HMPREF9943_01080"/>
<feature type="transmembrane region" description="Helical" evidence="1">
    <location>
        <begin position="200"/>
        <end position="221"/>
    </location>
</feature>
<keyword evidence="1" id="KW-0472">Membrane</keyword>
<feature type="transmembrane region" description="Helical" evidence="1">
    <location>
        <begin position="257"/>
        <end position="276"/>
    </location>
</feature>
<dbReference type="AlphaFoldDB" id="M2Q2R5"/>
<name>M2Q2R5_9FIRM</name>
<protein>
    <submittedName>
        <fullName evidence="2">Uncharacterized protein</fullName>
    </submittedName>
</protein>
<proteinExistence type="predicted"/>